<evidence type="ECO:0000256" key="1">
    <source>
        <dbReference type="SAM" id="MobiDB-lite"/>
    </source>
</evidence>
<dbReference type="Proteomes" id="UP000245119">
    <property type="component" value="Linkage Group LG10"/>
</dbReference>
<organism evidence="2 3">
    <name type="scientific">Pomacea canaliculata</name>
    <name type="common">Golden apple snail</name>
    <dbReference type="NCBI Taxonomy" id="400727"/>
    <lineage>
        <taxon>Eukaryota</taxon>
        <taxon>Metazoa</taxon>
        <taxon>Spiralia</taxon>
        <taxon>Lophotrochozoa</taxon>
        <taxon>Mollusca</taxon>
        <taxon>Gastropoda</taxon>
        <taxon>Caenogastropoda</taxon>
        <taxon>Architaenioglossa</taxon>
        <taxon>Ampullarioidea</taxon>
        <taxon>Ampullariidae</taxon>
        <taxon>Pomacea</taxon>
    </lineage>
</organism>
<comment type="caution">
    <text evidence="2">The sequence shown here is derived from an EMBL/GenBank/DDBJ whole genome shotgun (WGS) entry which is preliminary data.</text>
</comment>
<evidence type="ECO:0000313" key="3">
    <source>
        <dbReference type="Proteomes" id="UP000245119"/>
    </source>
</evidence>
<dbReference type="AlphaFoldDB" id="A0A2T7NNJ5"/>
<name>A0A2T7NNJ5_POMCA</name>
<dbReference type="EMBL" id="PZQS01000010">
    <property type="protein sequence ID" value="PVD22738.1"/>
    <property type="molecule type" value="Genomic_DNA"/>
</dbReference>
<protein>
    <submittedName>
        <fullName evidence="2">Uncharacterized protein</fullName>
    </submittedName>
</protein>
<sequence length="95" mass="10146">MFTVLFTRPAPQIQGLLIEVPRVTPPPVPDSICTLLILQACFASLPVDKVTSDVLLEPFSLSFCARAALTGNVEHLSPPPYLSQKVAAGPPLPPQ</sequence>
<reference evidence="2 3" key="1">
    <citation type="submission" date="2018-04" db="EMBL/GenBank/DDBJ databases">
        <title>The genome of golden apple snail Pomacea canaliculata provides insight into stress tolerance and invasive adaptation.</title>
        <authorList>
            <person name="Liu C."/>
            <person name="Liu B."/>
            <person name="Ren Y."/>
            <person name="Zhang Y."/>
            <person name="Wang H."/>
            <person name="Li S."/>
            <person name="Jiang F."/>
            <person name="Yin L."/>
            <person name="Zhang G."/>
            <person name="Qian W."/>
            <person name="Fan W."/>
        </authorList>
    </citation>
    <scope>NUCLEOTIDE SEQUENCE [LARGE SCALE GENOMIC DNA]</scope>
    <source>
        <strain evidence="2">SZHN2017</strain>
        <tissue evidence="2">Muscle</tissue>
    </source>
</reference>
<keyword evidence="3" id="KW-1185">Reference proteome</keyword>
<gene>
    <name evidence="2" type="ORF">C0Q70_15994</name>
</gene>
<feature type="region of interest" description="Disordered" evidence="1">
    <location>
        <begin position="76"/>
        <end position="95"/>
    </location>
</feature>
<proteinExistence type="predicted"/>
<evidence type="ECO:0000313" key="2">
    <source>
        <dbReference type="EMBL" id="PVD22738.1"/>
    </source>
</evidence>
<accession>A0A2T7NNJ5</accession>